<proteinExistence type="predicted"/>
<name>A0A2D4FDC4_MICCO</name>
<reference evidence="1" key="2">
    <citation type="submission" date="2017-11" db="EMBL/GenBank/DDBJ databases">
        <title>Coralsnake Venomics: Analyses of Venom Gland Transcriptomes and Proteomes of Six Brazilian Taxa.</title>
        <authorList>
            <person name="Aird S.D."/>
            <person name="Jorge da Silva N."/>
            <person name="Qiu L."/>
            <person name="Villar-Briones A."/>
            <person name="Aparecida-Saddi V."/>
            <person name="Campos-Telles M.P."/>
            <person name="Grau M."/>
            <person name="Mikheyev A.S."/>
        </authorList>
    </citation>
    <scope>NUCLEOTIDE SEQUENCE</scope>
    <source>
        <tissue evidence="1">Venom_gland</tissue>
    </source>
</reference>
<evidence type="ECO:0000313" key="1">
    <source>
        <dbReference type="EMBL" id="LAA45485.1"/>
    </source>
</evidence>
<sequence length="115" mass="12767">MTFLLLSETVSCASFQNPRKKSLDSIKTEKSTFTGFEVIATKGKQDLRQIGAEITPLKVIPSSLPQESRLDIQSEVCIMSCGVYLQVVSHSSGMSRPWRRAAEQAPRSLFLHLPV</sequence>
<dbReference type="AlphaFoldDB" id="A0A2D4FDC4"/>
<accession>A0A2D4FDC4</accession>
<dbReference type="EMBL" id="IACJ01064808">
    <property type="protein sequence ID" value="LAA45485.1"/>
    <property type="molecule type" value="Transcribed_RNA"/>
</dbReference>
<reference evidence="1" key="1">
    <citation type="submission" date="2017-07" db="EMBL/GenBank/DDBJ databases">
        <authorList>
            <person name="Mikheyev A."/>
            <person name="Grau M."/>
        </authorList>
    </citation>
    <scope>NUCLEOTIDE SEQUENCE</scope>
    <source>
        <tissue evidence="1">Venom_gland</tissue>
    </source>
</reference>
<protein>
    <submittedName>
        <fullName evidence="1">Uncharacterized protein</fullName>
    </submittedName>
</protein>
<organism evidence="1">
    <name type="scientific">Micrurus corallinus</name>
    <name type="common">Brazilian coral snake</name>
    <dbReference type="NCBI Taxonomy" id="54390"/>
    <lineage>
        <taxon>Eukaryota</taxon>
        <taxon>Metazoa</taxon>
        <taxon>Chordata</taxon>
        <taxon>Craniata</taxon>
        <taxon>Vertebrata</taxon>
        <taxon>Euteleostomi</taxon>
        <taxon>Lepidosauria</taxon>
        <taxon>Squamata</taxon>
        <taxon>Bifurcata</taxon>
        <taxon>Unidentata</taxon>
        <taxon>Episquamata</taxon>
        <taxon>Toxicofera</taxon>
        <taxon>Serpentes</taxon>
        <taxon>Colubroidea</taxon>
        <taxon>Elapidae</taxon>
        <taxon>Elapinae</taxon>
        <taxon>Micrurus</taxon>
    </lineage>
</organism>